<gene>
    <name evidence="1" type="ORF">B5V02_33175</name>
</gene>
<evidence type="ECO:0008006" key="3">
    <source>
        <dbReference type="Google" id="ProtNLM"/>
    </source>
</evidence>
<sequence>MSTRGTDFLLLSLVPVLFCSSLLQAQAWQPFGVRQLGFTFDVPPGFVLTQRSDQGAAFRGENDAFLAVWGARLGNASFRAEIEHRMVEDEKAGWKLTYRRVTPGWASYSGIKDRQIRYVRAIAVCNDRAALFTINYSKSEKIPYDPVVVQMVRSLKAEGC</sequence>
<comment type="caution">
    <text evidence="1">The sequence shown here is derived from an EMBL/GenBank/DDBJ whole genome shotgun (WGS) entry which is preliminary data.</text>
</comment>
<dbReference type="RefSeq" id="WP_111548246.1">
    <property type="nucleotide sequence ID" value="NZ_MZXV01000075.1"/>
</dbReference>
<keyword evidence="2" id="KW-1185">Reference proteome</keyword>
<dbReference type="OrthoDB" id="996425at2"/>
<organism evidence="1 2">
    <name type="scientific">Mesorhizobium kowhaii</name>
    <dbReference type="NCBI Taxonomy" id="1300272"/>
    <lineage>
        <taxon>Bacteria</taxon>
        <taxon>Pseudomonadati</taxon>
        <taxon>Pseudomonadota</taxon>
        <taxon>Alphaproteobacteria</taxon>
        <taxon>Hyphomicrobiales</taxon>
        <taxon>Phyllobacteriaceae</taxon>
        <taxon>Mesorhizobium</taxon>
    </lineage>
</organism>
<evidence type="ECO:0000313" key="2">
    <source>
        <dbReference type="Proteomes" id="UP000248616"/>
    </source>
</evidence>
<dbReference type="AlphaFoldDB" id="A0A2W7BUQ3"/>
<name>A0A2W7BUQ3_9HYPH</name>
<accession>A0A2W7BUQ3</accession>
<dbReference type="EMBL" id="MZXV01000075">
    <property type="protein sequence ID" value="PZV34392.1"/>
    <property type="molecule type" value="Genomic_DNA"/>
</dbReference>
<proteinExistence type="predicted"/>
<protein>
    <recommendedName>
        <fullName evidence="3">DUF1795 domain-containing protein</fullName>
    </recommendedName>
</protein>
<dbReference type="Proteomes" id="UP000248616">
    <property type="component" value="Unassembled WGS sequence"/>
</dbReference>
<evidence type="ECO:0000313" key="1">
    <source>
        <dbReference type="EMBL" id="PZV34392.1"/>
    </source>
</evidence>
<reference evidence="2" key="1">
    <citation type="submission" date="2017-03" db="EMBL/GenBank/DDBJ databases">
        <authorList>
            <person name="Safronova V.I."/>
            <person name="Sazanova A.L."/>
            <person name="Chirak E.R."/>
        </authorList>
    </citation>
    <scope>NUCLEOTIDE SEQUENCE [LARGE SCALE GENOMIC DNA]</scope>
    <source>
        <strain evidence="2">Ach-343</strain>
    </source>
</reference>